<accession>A0AAQ4EUG3</accession>
<dbReference type="InterPro" id="IPR050314">
    <property type="entry name" value="Glycosyl_Hydrlase_18"/>
</dbReference>
<comment type="caution">
    <text evidence="3">The sequence shown here is derived from an EMBL/GenBank/DDBJ whole genome shotgun (WGS) entry which is preliminary data.</text>
</comment>
<dbReference type="InterPro" id="IPR017853">
    <property type="entry name" value="GH"/>
</dbReference>
<dbReference type="PANTHER" id="PTHR11177">
    <property type="entry name" value="CHITINASE"/>
    <property type="match status" value="1"/>
</dbReference>
<feature type="domain" description="GH18" evidence="2">
    <location>
        <begin position="241"/>
        <end position="615"/>
    </location>
</feature>
<dbReference type="Proteomes" id="UP001321473">
    <property type="component" value="Unassembled WGS sequence"/>
</dbReference>
<dbReference type="GO" id="GO:0006032">
    <property type="term" value="P:chitin catabolic process"/>
    <property type="evidence" value="ECO:0007669"/>
    <property type="project" value="TreeGrafter"/>
</dbReference>
<feature type="compositionally biased region" description="Pro residues" evidence="1">
    <location>
        <begin position="166"/>
        <end position="185"/>
    </location>
</feature>
<feature type="region of interest" description="Disordered" evidence="1">
    <location>
        <begin position="166"/>
        <end position="191"/>
    </location>
</feature>
<feature type="region of interest" description="Disordered" evidence="1">
    <location>
        <begin position="1"/>
        <end position="59"/>
    </location>
</feature>
<proteinExistence type="predicted"/>
<sequence>MFSDPLGPASPTTKSTRRSGPETRLGTGTTSTPDPRAIASASPAAFQSPSAASSRADSQHTQDVIFALSPYSTQAPPGDLDLSTGLQQGASVDLQFRALPREAEETPQDERFCIRIWVLCAALAFPLVLSSWLFLVPYFVHNNRAQVPAQPAFPVPPGPPVPAPVPAPVTVPGPAPGPASAPPPGSTMSTTTATVDPWAGVPASCLRPAVLPRLPTMLRVGPPYAPQASSHPTGFAVFCLYNITRIDTGSVHHNSSQWHFLFGTLPFQLCPNLIYWSVGIDNGTITSRYPSFDRHHGLSNLRTITDNAGFRDIKILLALGGYPEDAPHFSRLGRDNAALDRLKRSVTSAMTTFRLDGVTVHWAEPRAGCAGVNDTQVLALLLRSLRQEFQQSGMPRAIVSVMVSANGANGLFLDAVADVVDYFFLATNELPLPASTAYDTICSDVSNSVVTALRDYARLTSRVRHEQLCITERLTPWLTTSRWNARLSRYDPPQITVDRAFYSFCNQPRFCRREQLTGACIVHHFGSLSGMELYHASTNSAATLRDRVDFNLAFNLTGSPSPKRVCVLVLNLDDDNYADQCGQGYNRYLLMRNLYFVMVGQSQSIGSIAHAAPRC</sequence>
<gene>
    <name evidence="3" type="ORF">V5799_020430</name>
</gene>
<evidence type="ECO:0000313" key="4">
    <source>
        <dbReference type="Proteomes" id="UP001321473"/>
    </source>
</evidence>
<dbReference type="PROSITE" id="PS51910">
    <property type="entry name" value="GH18_2"/>
    <property type="match status" value="1"/>
</dbReference>
<dbReference type="Gene3D" id="3.20.20.80">
    <property type="entry name" value="Glycosidases"/>
    <property type="match status" value="1"/>
</dbReference>
<evidence type="ECO:0000256" key="1">
    <source>
        <dbReference type="SAM" id="MobiDB-lite"/>
    </source>
</evidence>
<dbReference type="Pfam" id="PF00704">
    <property type="entry name" value="Glyco_hydro_18"/>
    <property type="match status" value="1"/>
</dbReference>
<dbReference type="GO" id="GO:0008061">
    <property type="term" value="F:chitin binding"/>
    <property type="evidence" value="ECO:0007669"/>
    <property type="project" value="TreeGrafter"/>
</dbReference>
<protein>
    <recommendedName>
        <fullName evidence="2">GH18 domain-containing protein</fullName>
    </recommendedName>
</protein>
<feature type="compositionally biased region" description="Low complexity" evidence="1">
    <location>
        <begin position="35"/>
        <end position="56"/>
    </location>
</feature>
<keyword evidence="4" id="KW-1185">Reference proteome</keyword>
<dbReference type="GO" id="GO:0005975">
    <property type="term" value="P:carbohydrate metabolic process"/>
    <property type="evidence" value="ECO:0007669"/>
    <property type="project" value="InterPro"/>
</dbReference>
<dbReference type="GO" id="GO:0004568">
    <property type="term" value="F:chitinase activity"/>
    <property type="evidence" value="ECO:0007669"/>
    <property type="project" value="TreeGrafter"/>
</dbReference>
<reference evidence="3 4" key="1">
    <citation type="journal article" date="2023" name="Arcadia Sci">
        <title>De novo assembly of a long-read Amblyomma americanum tick genome.</title>
        <authorList>
            <person name="Chou S."/>
            <person name="Poskanzer K.E."/>
            <person name="Rollins M."/>
            <person name="Thuy-Boun P.S."/>
        </authorList>
    </citation>
    <scope>NUCLEOTIDE SEQUENCE [LARGE SCALE GENOMIC DNA]</scope>
    <source>
        <strain evidence="3">F_SG_1</strain>
        <tissue evidence="3">Salivary glands</tissue>
    </source>
</reference>
<dbReference type="InterPro" id="IPR001223">
    <property type="entry name" value="Glyco_hydro18_cat"/>
</dbReference>
<dbReference type="EMBL" id="JARKHS020010996">
    <property type="protein sequence ID" value="KAK8778228.1"/>
    <property type="molecule type" value="Genomic_DNA"/>
</dbReference>
<dbReference type="AlphaFoldDB" id="A0AAQ4EUG3"/>
<dbReference type="SUPFAM" id="SSF51445">
    <property type="entry name" value="(Trans)glycosidases"/>
    <property type="match status" value="1"/>
</dbReference>
<evidence type="ECO:0000259" key="2">
    <source>
        <dbReference type="PROSITE" id="PS51910"/>
    </source>
</evidence>
<evidence type="ECO:0000313" key="3">
    <source>
        <dbReference type="EMBL" id="KAK8778228.1"/>
    </source>
</evidence>
<dbReference type="PANTHER" id="PTHR11177:SF317">
    <property type="entry name" value="CHITINASE 12-RELATED"/>
    <property type="match status" value="1"/>
</dbReference>
<name>A0AAQ4EUG3_AMBAM</name>
<dbReference type="GO" id="GO:0005576">
    <property type="term" value="C:extracellular region"/>
    <property type="evidence" value="ECO:0007669"/>
    <property type="project" value="TreeGrafter"/>
</dbReference>
<organism evidence="3 4">
    <name type="scientific">Amblyomma americanum</name>
    <name type="common">Lone star tick</name>
    <dbReference type="NCBI Taxonomy" id="6943"/>
    <lineage>
        <taxon>Eukaryota</taxon>
        <taxon>Metazoa</taxon>
        <taxon>Ecdysozoa</taxon>
        <taxon>Arthropoda</taxon>
        <taxon>Chelicerata</taxon>
        <taxon>Arachnida</taxon>
        <taxon>Acari</taxon>
        <taxon>Parasitiformes</taxon>
        <taxon>Ixodida</taxon>
        <taxon>Ixodoidea</taxon>
        <taxon>Ixodidae</taxon>
        <taxon>Amblyomminae</taxon>
        <taxon>Amblyomma</taxon>
    </lineage>
</organism>